<protein>
    <recommendedName>
        <fullName evidence="12">BED-type domain-containing protein</fullName>
    </recommendedName>
</protein>
<dbReference type="InterPro" id="IPR003656">
    <property type="entry name" value="Znf_BED"/>
</dbReference>
<dbReference type="PANTHER" id="PTHR46481">
    <property type="entry name" value="ZINC FINGER BED DOMAIN-CONTAINING PROTEIN 4"/>
    <property type="match status" value="1"/>
</dbReference>
<dbReference type="Proteomes" id="UP001497457">
    <property type="component" value="Chromosome 8b"/>
</dbReference>
<keyword evidence="6" id="KW-0805">Transcription regulation</keyword>
<dbReference type="GO" id="GO:0005634">
    <property type="term" value="C:nucleus"/>
    <property type="evidence" value="ECO:0007669"/>
    <property type="project" value="UniProtKB-SubCell"/>
</dbReference>
<dbReference type="EMBL" id="OZ075118">
    <property type="protein sequence ID" value="CAL5088512.1"/>
    <property type="molecule type" value="Genomic_DNA"/>
</dbReference>
<gene>
    <name evidence="13" type="ORF">URODEC1_LOCUS112855</name>
</gene>
<feature type="region of interest" description="Disordered" evidence="11">
    <location>
        <begin position="232"/>
        <end position="252"/>
    </location>
</feature>
<keyword evidence="5" id="KW-0862">Zinc</keyword>
<evidence type="ECO:0000256" key="7">
    <source>
        <dbReference type="ARBA" id="ARBA00023125"/>
    </source>
</evidence>
<organism evidence="13 14">
    <name type="scientific">Urochloa decumbens</name>
    <dbReference type="NCBI Taxonomy" id="240449"/>
    <lineage>
        <taxon>Eukaryota</taxon>
        <taxon>Viridiplantae</taxon>
        <taxon>Streptophyta</taxon>
        <taxon>Embryophyta</taxon>
        <taxon>Tracheophyta</taxon>
        <taxon>Spermatophyta</taxon>
        <taxon>Magnoliopsida</taxon>
        <taxon>Liliopsida</taxon>
        <taxon>Poales</taxon>
        <taxon>Poaceae</taxon>
        <taxon>PACMAD clade</taxon>
        <taxon>Panicoideae</taxon>
        <taxon>Panicodae</taxon>
        <taxon>Paniceae</taxon>
        <taxon>Melinidinae</taxon>
        <taxon>Urochloa</taxon>
    </lineage>
</organism>
<dbReference type="Pfam" id="PF14372">
    <property type="entry name" value="hAT-like_RNase-H"/>
    <property type="match status" value="1"/>
</dbReference>
<dbReference type="GO" id="GO:0003677">
    <property type="term" value="F:DNA binding"/>
    <property type="evidence" value="ECO:0007669"/>
    <property type="project" value="UniProtKB-KW"/>
</dbReference>
<dbReference type="InterPro" id="IPR052035">
    <property type="entry name" value="ZnF_BED_domain_contain"/>
</dbReference>
<dbReference type="InterPro" id="IPR008906">
    <property type="entry name" value="HATC_C_dom"/>
</dbReference>
<dbReference type="Pfam" id="PF05699">
    <property type="entry name" value="Dimer_Tnp_hAT"/>
    <property type="match status" value="1"/>
</dbReference>
<comment type="subunit">
    <text evidence="2">Homodimer.</text>
</comment>
<evidence type="ECO:0000313" key="13">
    <source>
        <dbReference type="EMBL" id="CAL5088512.1"/>
    </source>
</evidence>
<dbReference type="InterPro" id="IPR036236">
    <property type="entry name" value="Znf_C2H2_sf"/>
</dbReference>
<evidence type="ECO:0000256" key="11">
    <source>
        <dbReference type="SAM" id="MobiDB-lite"/>
    </source>
</evidence>
<evidence type="ECO:0000256" key="3">
    <source>
        <dbReference type="ARBA" id="ARBA00022723"/>
    </source>
</evidence>
<keyword evidence="14" id="KW-1185">Reference proteome</keyword>
<evidence type="ECO:0000256" key="8">
    <source>
        <dbReference type="ARBA" id="ARBA00023163"/>
    </source>
</evidence>
<evidence type="ECO:0000256" key="10">
    <source>
        <dbReference type="PROSITE-ProRule" id="PRU00027"/>
    </source>
</evidence>
<proteinExistence type="predicted"/>
<name>A0ABC9G692_9POAL</name>
<feature type="region of interest" description="Disordered" evidence="11">
    <location>
        <begin position="44"/>
        <end position="80"/>
    </location>
</feature>
<dbReference type="PROSITE" id="PS50808">
    <property type="entry name" value="ZF_BED"/>
    <property type="match status" value="1"/>
</dbReference>
<feature type="domain" description="BED-type" evidence="12">
    <location>
        <begin position="86"/>
        <end position="151"/>
    </location>
</feature>
<dbReference type="SUPFAM" id="SSF57667">
    <property type="entry name" value="beta-beta-alpha zinc fingers"/>
    <property type="match status" value="1"/>
</dbReference>
<dbReference type="InterPro" id="IPR012337">
    <property type="entry name" value="RNaseH-like_sf"/>
</dbReference>
<dbReference type="SMART" id="SM00614">
    <property type="entry name" value="ZnF_BED"/>
    <property type="match status" value="1"/>
</dbReference>
<evidence type="ECO:0000256" key="1">
    <source>
        <dbReference type="ARBA" id="ARBA00004123"/>
    </source>
</evidence>
<evidence type="ECO:0000256" key="4">
    <source>
        <dbReference type="ARBA" id="ARBA00022771"/>
    </source>
</evidence>
<accession>A0ABC9G692</accession>
<evidence type="ECO:0000256" key="2">
    <source>
        <dbReference type="ARBA" id="ARBA00011738"/>
    </source>
</evidence>
<evidence type="ECO:0000256" key="5">
    <source>
        <dbReference type="ARBA" id="ARBA00022833"/>
    </source>
</evidence>
<dbReference type="SUPFAM" id="SSF53098">
    <property type="entry name" value="Ribonuclease H-like"/>
    <property type="match status" value="1"/>
</dbReference>
<evidence type="ECO:0000313" key="14">
    <source>
        <dbReference type="Proteomes" id="UP001497457"/>
    </source>
</evidence>
<dbReference type="AlphaFoldDB" id="A0ABC9G692"/>
<dbReference type="InterPro" id="IPR025525">
    <property type="entry name" value="hAT-like_transposase_RNase-H"/>
</dbReference>
<keyword evidence="4 10" id="KW-0863">Zinc-finger</keyword>
<sequence length="743" mass="85068">MVNGMEDVDENANNGIDEQVESPGMFKLKHSFAQAASYPIPMPSSLSVTESMEDVDENANNGIDEQDENPDSVPSPLLSGTKLNKRFRSKVWDDFIPTFVDGKVAWAECMLCHRILSCSSKTHGTSSLLKHQVSCRSGTQKRPRQQELTSMPYTHKSLVAARSDPKQKKLPFLPSSQKKCSGTTDAMPEQELALLDTCTKTKRKNQEVDQNESEQNVASPYVFTENNKSLGQIPSPEQELIDTSQKSQKVDKKSSPEELVKILAIHGQSPSIMEERRFNKLVTWLNPIVKMPSPDDLFGRTWCLFKQEKSKLKEKLIALRSRVCLSAYMWHYDSVLAFLCLTVHYIDDDWVKQQNIITFCPLDPSCNSKELSNIIYQAIEEWGIGGKVFSILLDDAFVDDTVASNVKAELQKWNKHAANQSLFVVRYATHLLDHVMQVGLDKLDQFMEKSAKCSKYTMGPTSSVVQYPNHRYAPLRKDWIIAEKICGILGRLHIFMDSMHNSSSPAGLYDKLWDVKNEICSEADFNSAYKDEGFSNVLWKMQQKFKERWELCFFHFCMPMVMDPKYGLGHIKSRMRLFDFESYRNLDSEIDHYIHYVHDTLVSLFYEYSNQVDDSNCTSGSKTNKETVVVGDMLVRYYHETEYPYGTRPLTELDQYLQEPCLITDESSVLQWWKKNNLTYPTIARMARDILALPCCTDHKMATRTARIAMSEFGNELCIERLVCAQDWLKTTGTTTMECTDDL</sequence>
<evidence type="ECO:0000256" key="9">
    <source>
        <dbReference type="ARBA" id="ARBA00023242"/>
    </source>
</evidence>
<dbReference type="PANTHER" id="PTHR46481:SF10">
    <property type="entry name" value="ZINC FINGER BED DOMAIN-CONTAINING PROTEIN 39"/>
    <property type="match status" value="1"/>
</dbReference>
<reference evidence="13 14" key="2">
    <citation type="submission" date="2024-10" db="EMBL/GenBank/DDBJ databases">
        <authorList>
            <person name="Ryan C."/>
        </authorList>
    </citation>
    <scope>NUCLEOTIDE SEQUENCE [LARGE SCALE GENOMIC DNA]</scope>
</reference>
<keyword evidence="7" id="KW-0238">DNA-binding</keyword>
<dbReference type="GO" id="GO:0009791">
    <property type="term" value="P:post-embryonic development"/>
    <property type="evidence" value="ECO:0007669"/>
    <property type="project" value="UniProtKB-ARBA"/>
</dbReference>
<keyword evidence="9" id="KW-0539">Nucleus</keyword>
<evidence type="ECO:0000256" key="6">
    <source>
        <dbReference type="ARBA" id="ARBA00023015"/>
    </source>
</evidence>
<keyword evidence="8" id="KW-0804">Transcription</keyword>
<evidence type="ECO:0000259" key="12">
    <source>
        <dbReference type="PROSITE" id="PS50808"/>
    </source>
</evidence>
<dbReference type="GO" id="GO:0008270">
    <property type="term" value="F:zinc ion binding"/>
    <property type="evidence" value="ECO:0007669"/>
    <property type="project" value="UniProtKB-KW"/>
</dbReference>
<comment type="subcellular location">
    <subcellularLocation>
        <location evidence="1">Nucleus</location>
    </subcellularLocation>
</comment>
<reference evidence="14" key="1">
    <citation type="submission" date="2024-06" db="EMBL/GenBank/DDBJ databases">
        <authorList>
            <person name="Ryan C."/>
        </authorList>
    </citation>
    <scope>NUCLEOTIDE SEQUENCE [LARGE SCALE GENOMIC DNA]</scope>
</reference>
<keyword evidence="3" id="KW-0479">Metal-binding</keyword>